<protein>
    <submittedName>
        <fullName evidence="2">LytTR family transcriptional regulator</fullName>
    </submittedName>
</protein>
<accession>A0A9D2NQZ5</accession>
<dbReference type="SMART" id="SM00850">
    <property type="entry name" value="LytTR"/>
    <property type="match status" value="1"/>
</dbReference>
<dbReference type="InterPro" id="IPR046947">
    <property type="entry name" value="LytR-like"/>
</dbReference>
<dbReference type="AlphaFoldDB" id="A0A9D2NQZ5"/>
<dbReference type="EMBL" id="DWWM01000010">
    <property type="protein sequence ID" value="HJC35921.1"/>
    <property type="molecule type" value="Genomic_DNA"/>
</dbReference>
<dbReference type="PANTHER" id="PTHR37299:SF1">
    <property type="entry name" value="STAGE 0 SPORULATION PROTEIN A HOMOLOG"/>
    <property type="match status" value="1"/>
</dbReference>
<dbReference type="InterPro" id="IPR007492">
    <property type="entry name" value="LytTR_DNA-bd_dom"/>
</dbReference>
<evidence type="ECO:0000313" key="3">
    <source>
        <dbReference type="Proteomes" id="UP000823896"/>
    </source>
</evidence>
<dbReference type="PROSITE" id="PS50930">
    <property type="entry name" value="HTH_LYTTR"/>
    <property type="match status" value="1"/>
</dbReference>
<evidence type="ECO:0000313" key="2">
    <source>
        <dbReference type="EMBL" id="HJC35921.1"/>
    </source>
</evidence>
<dbReference type="Pfam" id="PF04397">
    <property type="entry name" value="LytTR"/>
    <property type="match status" value="1"/>
</dbReference>
<dbReference type="Proteomes" id="UP000823896">
    <property type="component" value="Unassembled WGS sequence"/>
</dbReference>
<dbReference type="GO" id="GO:0000156">
    <property type="term" value="F:phosphorelay response regulator activity"/>
    <property type="evidence" value="ECO:0007669"/>
    <property type="project" value="InterPro"/>
</dbReference>
<gene>
    <name evidence="2" type="ORF">H9702_02170</name>
</gene>
<comment type="caution">
    <text evidence="2">The sequence shown here is derived from an EMBL/GenBank/DDBJ whole genome shotgun (WGS) entry which is preliminary data.</text>
</comment>
<evidence type="ECO:0000259" key="1">
    <source>
        <dbReference type="PROSITE" id="PS50930"/>
    </source>
</evidence>
<dbReference type="GO" id="GO:0003677">
    <property type="term" value="F:DNA binding"/>
    <property type="evidence" value="ECO:0007669"/>
    <property type="project" value="InterPro"/>
</dbReference>
<proteinExistence type="predicted"/>
<reference evidence="2" key="1">
    <citation type="journal article" date="2021" name="PeerJ">
        <title>Extensive microbial diversity within the chicken gut microbiome revealed by metagenomics and culture.</title>
        <authorList>
            <person name="Gilroy R."/>
            <person name="Ravi A."/>
            <person name="Getino M."/>
            <person name="Pursley I."/>
            <person name="Horton D.L."/>
            <person name="Alikhan N.F."/>
            <person name="Baker D."/>
            <person name="Gharbi K."/>
            <person name="Hall N."/>
            <person name="Watson M."/>
            <person name="Adriaenssens E.M."/>
            <person name="Foster-Nyarko E."/>
            <person name="Jarju S."/>
            <person name="Secka A."/>
            <person name="Antonio M."/>
            <person name="Oren A."/>
            <person name="Chaudhuri R.R."/>
            <person name="La Ragione R."/>
            <person name="Hildebrand F."/>
            <person name="Pallen M.J."/>
        </authorList>
    </citation>
    <scope>NUCLEOTIDE SEQUENCE</scope>
    <source>
        <strain evidence="2">CHK187-11901</strain>
    </source>
</reference>
<reference evidence="2" key="2">
    <citation type="submission" date="2021-04" db="EMBL/GenBank/DDBJ databases">
        <authorList>
            <person name="Gilroy R."/>
        </authorList>
    </citation>
    <scope>NUCLEOTIDE SEQUENCE</scope>
    <source>
        <strain evidence="2">CHK187-11901</strain>
    </source>
</reference>
<dbReference type="Gene3D" id="2.40.50.1020">
    <property type="entry name" value="LytTr DNA-binding domain"/>
    <property type="match status" value="1"/>
</dbReference>
<sequence>MKIRLLCHKEKEQQYMEELRQGNVEFAEVADLLLMEPHFHLDELKVRDARGVHLLKRAQIRYLESMDNQVYVHAKDGVYAIKDTMYHLEALLYPAGFLRVHKSFIVNRACIRSIHASLNMKFTLVLDNDEKLEVSRSYYYRFKEEIGF</sequence>
<dbReference type="PANTHER" id="PTHR37299">
    <property type="entry name" value="TRANSCRIPTIONAL REGULATOR-RELATED"/>
    <property type="match status" value="1"/>
</dbReference>
<organism evidence="2 3">
    <name type="scientific">Candidatus Merdibacter merdavium</name>
    <dbReference type="NCBI Taxonomy" id="2838692"/>
    <lineage>
        <taxon>Bacteria</taxon>
        <taxon>Bacillati</taxon>
        <taxon>Bacillota</taxon>
        <taxon>Erysipelotrichia</taxon>
        <taxon>Erysipelotrichales</taxon>
        <taxon>Erysipelotrichaceae</taxon>
        <taxon>Merdibacter</taxon>
    </lineage>
</organism>
<feature type="domain" description="HTH LytTR-type" evidence="1">
    <location>
        <begin position="44"/>
        <end position="148"/>
    </location>
</feature>
<name>A0A9D2NQZ5_9FIRM</name>